<protein>
    <submittedName>
        <fullName evidence="10">V-type proton ATPase proteolipid subunit</fullName>
    </submittedName>
</protein>
<comment type="subcellular location">
    <subcellularLocation>
        <location evidence="7">Cytoplasmic vesicle</location>
        <location evidence="7">Clathrin-coated vesicle membrane</location>
        <topology evidence="7">Multi-pass membrane protein</topology>
    </subcellularLocation>
</comment>
<dbReference type="GO" id="GO:0030665">
    <property type="term" value="C:clathrin-coated vesicle membrane"/>
    <property type="evidence" value="ECO:0007669"/>
    <property type="project" value="UniProtKB-SubCell"/>
</dbReference>
<evidence type="ECO:0000256" key="6">
    <source>
        <dbReference type="ARBA" id="ARBA00023136"/>
    </source>
</evidence>
<comment type="caution">
    <text evidence="8">Lacks conserved residue(s) required for the propagation of feature annotation.</text>
</comment>
<comment type="similarity">
    <text evidence="1 8">Belongs to the V-ATPase proteolipid subunit family.</text>
</comment>
<keyword evidence="3 8" id="KW-0812">Transmembrane</keyword>
<evidence type="ECO:0000313" key="11">
    <source>
        <dbReference type="Proteomes" id="UP000314294"/>
    </source>
</evidence>
<evidence type="ECO:0000313" key="10">
    <source>
        <dbReference type="EMBL" id="TNN25128.1"/>
    </source>
</evidence>
<name>A0A4Z2E8J1_9TELE</name>
<comment type="caution">
    <text evidence="10">The sequence shown here is derived from an EMBL/GenBank/DDBJ whole genome shotgun (WGS) entry which is preliminary data.</text>
</comment>
<evidence type="ECO:0000256" key="2">
    <source>
        <dbReference type="ARBA" id="ARBA00022448"/>
    </source>
</evidence>
<keyword evidence="4 8" id="KW-1133">Transmembrane helix</keyword>
<evidence type="ECO:0000256" key="5">
    <source>
        <dbReference type="ARBA" id="ARBA00023065"/>
    </source>
</evidence>
<proteinExistence type="inferred from homology"/>
<dbReference type="Proteomes" id="UP000314294">
    <property type="component" value="Unassembled WGS sequence"/>
</dbReference>
<keyword evidence="11" id="KW-1185">Reference proteome</keyword>
<dbReference type="InterPro" id="IPR002379">
    <property type="entry name" value="ATPase_proteolipid_c-like_dom"/>
</dbReference>
<comment type="subunit">
    <text evidence="8">V-ATPase is a heteromultimeric enzyme made up of two complexes: the ATP-hydrolytic V1 complex and the proton translocation V0 complex. The V1 complex consists of three catalytic AB heterodimers that form a heterohexamer, three peripheral stalks each consisting of EG heterodimers, one central rotor including subunits D and F, and the regulatory subunits C and H. The proton translocation complex V0 consists of the proton transport subunit a, a ring of proteolipid subunits c9c'', rotary subunit d, subunits e and f, and the accessory subunits.</text>
</comment>
<dbReference type="PANTHER" id="PTHR10263">
    <property type="entry name" value="V-TYPE PROTON ATPASE PROTEOLIPID SUBUNIT"/>
    <property type="match status" value="1"/>
</dbReference>
<dbReference type="EMBL" id="SRLO01013355">
    <property type="protein sequence ID" value="TNN25128.1"/>
    <property type="molecule type" value="Genomic_DNA"/>
</dbReference>
<feature type="domain" description="V-ATPase proteolipid subunit C-like" evidence="9">
    <location>
        <begin position="5"/>
        <end position="64"/>
    </location>
</feature>
<gene>
    <name evidence="10" type="primary">ATP6V0B_0</name>
    <name evidence="10" type="ORF">EYF80_064744</name>
</gene>
<dbReference type="SUPFAM" id="SSF81333">
    <property type="entry name" value="F1F0 ATP synthase subunit C"/>
    <property type="match status" value="1"/>
</dbReference>
<evidence type="ECO:0000256" key="7">
    <source>
        <dbReference type="ARBA" id="ARBA00029431"/>
    </source>
</evidence>
<comment type="function">
    <text evidence="8">Proton-conducting pore forming of the V0 complex of vacuolar(H+)-ATPase (V-ATPase), a multisubunit enzyme composed of a peripheral complex (V1) that hydrolyzes ATP and a membrane integral complex (V0) that translocates protons. V-ATPase is responsible for acidifying and maintaining the pH of intracellular compartments and in some cell types, is targeted to the plasma membrane, where it is responsible for acidifying the extracellular environment.</text>
</comment>
<dbReference type="Pfam" id="PF00137">
    <property type="entry name" value="ATP-synt_C"/>
    <property type="match status" value="1"/>
</dbReference>
<dbReference type="CDD" id="cd18177">
    <property type="entry name" value="ATP-synt_Vo_c_ATP6F_rpt1"/>
    <property type="match status" value="1"/>
</dbReference>
<evidence type="ECO:0000256" key="4">
    <source>
        <dbReference type="ARBA" id="ARBA00022989"/>
    </source>
</evidence>
<dbReference type="GO" id="GO:0046961">
    <property type="term" value="F:proton-transporting ATPase activity, rotational mechanism"/>
    <property type="evidence" value="ECO:0007669"/>
    <property type="project" value="InterPro"/>
</dbReference>
<dbReference type="PRINTS" id="PR00122">
    <property type="entry name" value="VACATPASE"/>
</dbReference>
<feature type="transmembrane region" description="Helical" evidence="8">
    <location>
        <begin position="45"/>
        <end position="64"/>
    </location>
</feature>
<dbReference type="AlphaFoldDB" id="A0A4Z2E8J1"/>
<keyword evidence="5 8" id="KW-0406">Ion transport</keyword>
<evidence type="ECO:0000256" key="8">
    <source>
        <dbReference type="RuleBase" id="RU363060"/>
    </source>
</evidence>
<evidence type="ECO:0000256" key="3">
    <source>
        <dbReference type="ARBA" id="ARBA00022692"/>
    </source>
</evidence>
<keyword evidence="6 8" id="KW-0472">Membrane</keyword>
<dbReference type="Gene3D" id="1.20.120.610">
    <property type="entry name" value="lithium bound rotor ring of v- atpase"/>
    <property type="match status" value="1"/>
</dbReference>
<dbReference type="GO" id="GO:0033179">
    <property type="term" value="C:proton-transporting V-type ATPase, V0 domain"/>
    <property type="evidence" value="ECO:0007669"/>
    <property type="project" value="InterPro"/>
</dbReference>
<reference evidence="10 11" key="1">
    <citation type="submission" date="2019-03" db="EMBL/GenBank/DDBJ databases">
        <title>First draft genome of Liparis tanakae, snailfish: a comprehensive survey of snailfish specific genes.</title>
        <authorList>
            <person name="Kim W."/>
            <person name="Song I."/>
            <person name="Jeong J.-H."/>
            <person name="Kim D."/>
            <person name="Kim S."/>
            <person name="Ryu S."/>
            <person name="Song J.Y."/>
            <person name="Lee S.K."/>
        </authorList>
    </citation>
    <scope>NUCLEOTIDE SEQUENCE [LARGE SCALE GENOMIC DNA]</scope>
    <source>
        <tissue evidence="10">Muscle</tissue>
    </source>
</reference>
<dbReference type="OrthoDB" id="10264021at2759"/>
<accession>A0A4Z2E8J1</accession>
<evidence type="ECO:0000256" key="1">
    <source>
        <dbReference type="ARBA" id="ARBA00007296"/>
    </source>
</evidence>
<organism evidence="10 11">
    <name type="scientific">Liparis tanakae</name>
    <name type="common">Tanaka's snailfish</name>
    <dbReference type="NCBI Taxonomy" id="230148"/>
    <lineage>
        <taxon>Eukaryota</taxon>
        <taxon>Metazoa</taxon>
        <taxon>Chordata</taxon>
        <taxon>Craniata</taxon>
        <taxon>Vertebrata</taxon>
        <taxon>Euteleostomi</taxon>
        <taxon>Actinopterygii</taxon>
        <taxon>Neopterygii</taxon>
        <taxon>Teleostei</taxon>
        <taxon>Neoteleostei</taxon>
        <taxon>Acanthomorphata</taxon>
        <taxon>Eupercaria</taxon>
        <taxon>Perciformes</taxon>
        <taxon>Cottioidei</taxon>
        <taxon>Cottales</taxon>
        <taxon>Liparidae</taxon>
        <taxon>Liparis</taxon>
    </lineage>
</organism>
<keyword evidence="2 8" id="KW-0813">Transport</keyword>
<evidence type="ECO:0000259" key="9">
    <source>
        <dbReference type="Pfam" id="PF00137"/>
    </source>
</evidence>
<sequence>MWANLGIGLAISLSVVGAAWGIYITGSSILGGGVKAPRIKTKNLVSIIFCEAVAIYGIIMAIVISNMAENFSGTTPETIGARNYQAGKKSPMKLLNTRRKKNILSKHRHPIFTLEKIINIKIFF</sequence>
<dbReference type="InterPro" id="IPR035921">
    <property type="entry name" value="F/V-ATP_Csub_sf"/>
</dbReference>
<dbReference type="InterPro" id="IPR000245">
    <property type="entry name" value="ATPase_proteolipid_csu"/>
</dbReference>